<dbReference type="EMBL" id="MT631674">
    <property type="protein sequence ID" value="QNO56975.1"/>
    <property type="molecule type" value="Genomic_DNA"/>
</dbReference>
<evidence type="ECO:0000259" key="1">
    <source>
        <dbReference type="Pfam" id="PF15919"/>
    </source>
</evidence>
<dbReference type="Gene3D" id="3.30.160.250">
    <property type="match status" value="1"/>
</dbReference>
<name>A0A7G9Z9P1_9EURY</name>
<dbReference type="AlphaFoldDB" id="A0A7G9Z9P1"/>
<protein>
    <recommendedName>
        <fullName evidence="1">HicB-like antitoxin of toxin-antitoxin system domain-containing protein</fullName>
    </recommendedName>
</protein>
<dbReference type="PANTHER" id="PTHR34504:SF2">
    <property type="entry name" value="UPF0150 PROTEIN SSL0259"/>
    <property type="match status" value="1"/>
</dbReference>
<accession>A0A7G9Z9P1</accession>
<dbReference type="PANTHER" id="PTHR34504">
    <property type="entry name" value="ANTITOXIN HICB"/>
    <property type="match status" value="1"/>
</dbReference>
<dbReference type="Pfam" id="PF15919">
    <property type="entry name" value="HicB_lk_antitox"/>
    <property type="match status" value="1"/>
</dbReference>
<feature type="domain" description="HicB-like antitoxin of toxin-antitoxin system" evidence="1">
    <location>
        <begin position="3"/>
        <end position="55"/>
    </location>
</feature>
<sequence>MKFKIIIKEDLEDGGYNVSCPALPGCHSQGDTMEEALENIKDAIQGCMEVINQRALKGVEEKAIEVAV</sequence>
<gene>
    <name evidence="2" type="ORF">PHLPJACP_00033</name>
</gene>
<dbReference type="SUPFAM" id="SSF143100">
    <property type="entry name" value="TTHA1013/TTHA0281-like"/>
    <property type="match status" value="1"/>
</dbReference>
<reference evidence="2" key="1">
    <citation type="submission" date="2020-06" db="EMBL/GenBank/DDBJ databases">
        <title>Unique genomic features of the anaerobic methanotrophic archaea.</title>
        <authorList>
            <person name="Chadwick G.L."/>
            <person name="Skennerton C.T."/>
            <person name="Laso-Perez R."/>
            <person name="Leu A.O."/>
            <person name="Speth D.R."/>
            <person name="Yu H."/>
            <person name="Morgan-Lang C."/>
            <person name="Hatzenpichler R."/>
            <person name="Goudeau D."/>
            <person name="Malmstrom R."/>
            <person name="Brazelton W.J."/>
            <person name="Woyke T."/>
            <person name="Hallam S.J."/>
            <person name="Tyson G.W."/>
            <person name="Wegener G."/>
            <person name="Boetius A."/>
            <person name="Orphan V."/>
        </authorList>
    </citation>
    <scope>NUCLEOTIDE SEQUENCE</scope>
</reference>
<dbReference type="InterPro" id="IPR035069">
    <property type="entry name" value="TTHA1013/TTHA0281-like"/>
</dbReference>
<dbReference type="InterPro" id="IPR051404">
    <property type="entry name" value="TA_system_antitoxin"/>
</dbReference>
<organism evidence="2">
    <name type="scientific">Candidatus Methanophaga sp. ANME-1 ERB7</name>
    <dbReference type="NCBI Taxonomy" id="2759913"/>
    <lineage>
        <taxon>Archaea</taxon>
        <taxon>Methanobacteriati</taxon>
        <taxon>Methanobacteriota</taxon>
        <taxon>Stenosarchaea group</taxon>
        <taxon>Methanomicrobia</taxon>
        <taxon>Candidatus Methanophagales</taxon>
        <taxon>Candidatus Methanophagaceae</taxon>
        <taxon>Candidatus Methanophaga</taxon>
    </lineage>
</organism>
<dbReference type="InterPro" id="IPR031807">
    <property type="entry name" value="HicB-like"/>
</dbReference>
<proteinExistence type="predicted"/>
<evidence type="ECO:0000313" key="2">
    <source>
        <dbReference type="EMBL" id="QNO56975.1"/>
    </source>
</evidence>